<evidence type="ECO:0000256" key="7">
    <source>
        <dbReference type="PROSITE-ProRule" id="PRU01091"/>
    </source>
</evidence>
<dbReference type="InterPro" id="IPR005158">
    <property type="entry name" value="BTAD"/>
</dbReference>
<dbReference type="PROSITE" id="PS50005">
    <property type="entry name" value="TPR"/>
    <property type="match status" value="2"/>
</dbReference>
<dbReference type="SMART" id="SM00028">
    <property type="entry name" value="TPR"/>
    <property type="match status" value="6"/>
</dbReference>
<keyword evidence="4 7" id="KW-0238">DNA-binding</keyword>
<feature type="repeat" description="TPR" evidence="6">
    <location>
        <begin position="946"/>
        <end position="979"/>
    </location>
</feature>
<dbReference type="SUPFAM" id="SSF48452">
    <property type="entry name" value="TPR-like"/>
    <property type="match status" value="3"/>
</dbReference>
<dbReference type="SUPFAM" id="SSF52540">
    <property type="entry name" value="P-loop containing nucleoside triphosphate hydrolases"/>
    <property type="match status" value="1"/>
</dbReference>
<dbReference type="SMART" id="SM00862">
    <property type="entry name" value="Trans_reg_C"/>
    <property type="match status" value="1"/>
</dbReference>
<dbReference type="SMART" id="SM01043">
    <property type="entry name" value="BTAD"/>
    <property type="match status" value="1"/>
</dbReference>
<dbReference type="InterPro" id="IPR011990">
    <property type="entry name" value="TPR-like_helical_dom_sf"/>
</dbReference>
<evidence type="ECO:0000256" key="1">
    <source>
        <dbReference type="ARBA" id="ARBA00005820"/>
    </source>
</evidence>
<keyword evidence="5" id="KW-0804">Transcription</keyword>
<comment type="similarity">
    <text evidence="1">Belongs to the AfsR/DnrI/RedD regulatory family.</text>
</comment>
<evidence type="ECO:0000313" key="11">
    <source>
        <dbReference type="Proteomes" id="UP000749040"/>
    </source>
</evidence>
<keyword evidence="2" id="KW-0902">Two-component regulatory system</keyword>
<dbReference type="Pfam" id="PF00486">
    <property type="entry name" value="Trans_reg_C"/>
    <property type="match status" value="1"/>
</dbReference>
<evidence type="ECO:0000313" key="10">
    <source>
        <dbReference type="EMBL" id="MBM9503672.1"/>
    </source>
</evidence>
<dbReference type="InterPro" id="IPR001867">
    <property type="entry name" value="OmpR/PhoB-type_DNA-bd"/>
</dbReference>
<keyword evidence="11" id="KW-1185">Reference proteome</keyword>
<dbReference type="Proteomes" id="UP000749040">
    <property type="component" value="Unassembled WGS sequence"/>
</dbReference>
<dbReference type="SUPFAM" id="SSF46894">
    <property type="entry name" value="C-terminal effector domain of the bipartite response regulators"/>
    <property type="match status" value="1"/>
</dbReference>
<dbReference type="Pfam" id="PF13424">
    <property type="entry name" value="TPR_12"/>
    <property type="match status" value="1"/>
</dbReference>
<dbReference type="PANTHER" id="PTHR35807:SF1">
    <property type="entry name" value="TRANSCRIPTIONAL REGULATOR REDD"/>
    <property type="match status" value="1"/>
</dbReference>
<feature type="region of interest" description="Disordered" evidence="8">
    <location>
        <begin position="255"/>
        <end position="294"/>
    </location>
</feature>
<dbReference type="InterPro" id="IPR016032">
    <property type="entry name" value="Sig_transdc_resp-reg_C-effctor"/>
</dbReference>
<dbReference type="Gene3D" id="1.25.40.10">
    <property type="entry name" value="Tetratricopeptide repeat domain"/>
    <property type="match status" value="3"/>
</dbReference>
<dbReference type="InterPro" id="IPR051677">
    <property type="entry name" value="AfsR-DnrI-RedD_regulator"/>
</dbReference>
<dbReference type="EMBL" id="JADKYB010000002">
    <property type="protein sequence ID" value="MBM9503672.1"/>
    <property type="molecule type" value="Genomic_DNA"/>
</dbReference>
<evidence type="ECO:0000259" key="9">
    <source>
        <dbReference type="PROSITE" id="PS51755"/>
    </source>
</evidence>
<gene>
    <name evidence="10" type="ORF">ITX44_03820</name>
</gene>
<dbReference type="InterPro" id="IPR003593">
    <property type="entry name" value="AAA+_ATPase"/>
</dbReference>
<feature type="DNA-binding region" description="OmpR/PhoB-type" evidence="7">
    <location>
        <begin position="1"/>
        <end position="95"/>
    </location>
</feature>
<dbReference type="Gene3D" id="3.40.50.300">
    <property type="entry name" value="P-loop containing nucleotide triphosphate hydrolases"/>
    <property type="match status" value="1"/>
</dbReference>
<comment type="caution">
    <text evidence="10">The sequence shown here is derived from an EMBL/GenBank/DDBJ whole genome shotgun (WGS) entry which is preliminary data.</text>
</comment>
<dbReference type="InterPro" id="IPR019734">
    <property type="entry name" value="TPR_rpt"/>
</dbReference>
<evidence type="ECO:0000256" key="5">
    <source>
        <dbReference type="ARBA" id="ARBA00023163"/>
    </source>
</evidence>
<dbReference type="CDD" id="cd15831">
    <property type="entry name" value="BTAD"/>
    <property type="match status" value="1"/>
</dbReference>
<feature type="repeat" description="TPR" evidence="6">
    <location>
        <begin position="866"/>
        <end position="899"/>
    </location>
</feature>
<feature type="compositionally biased region" description="Pro residues" evidence="8">
    <location>
        <begin position="266"/>
        <end position="275"/>
    </location>
</feature>
<sequence length="1075" mass="117849">MELRILGPLEIWYQGRAWKLGTPKERGVLAALAASAGESVSVQTLADRIWAGAPPRSAVATLHSYLSRLRKHLKNTVGDQMRLERPTTRTYRLSVAPEAVDLLRFRRLRDQARTAARQGDPEQAVDLLRAAEALWRAEPLAEFSGEWFDALRERLREDLRSTRNERIRYELGLGRHADLIGELRALVDEDPLAQSTVADLMLALYRAGRHSQSLALYQSTRRHLDEELGLDPGPELSRLHQLVLAQDPALDLPVTGPGAGAGAWPPAGPWSPPAPAVRTGPRNFLPRDNRDFTGRDDELRDLLARPEPDSTALPVTVVHGMPGVGKSTLVIHAAHRLRDDYPDGVFYVDLRAHREQPPCEPGEALAALLNQAGQPVATDAAATAQSHDALAAQWRDWLSDRRALLVLDDAHDAEQVRPLLPGSATCRVFVTSRHRLAHLGGAGSVELEVMSGSEAAALFTRIVTAARVSDAAALDRVVDICGHLPLAVQITAHRFRHRDSWDQDVLIDRLTQAADVLEELDLEPGIATAFQLSYSQLGPAERFLFRRLALHPGPDLTLQAVTVLTGFGTAQARRGIEELLDTHLLEEPLAGRYRFHALVRAFAVRVSAGAEEPQAARQSAVRRLLTHYLTAADRADRLAHAERRRIEIGAGRWEPEGVPFPGGPADSPAFSPAFADAAEASAWLDVERANLLAAAHEAAVTSPEHAALFPHVLAPSFKRWGAHAAALELQSTALAALRAGHDSSALALTLVERAEFLCHEDHEEALRCAREALALFCDLADVRGQADALVEVGRAELSASRRSASLAHLDEALALYRLIGHRHGEVKTLNVQAVLLHFAGELAEARRRFGVMLEIAQSLEDLYWQATALMNTGELDLLEKNYERAQDYLERSLALARRTGDRQLLAHVHTNLGNLCRATGRTDEALAQFRTALNSYRAAHDLRSEANTLLSMGTTYRETGRHSEAMHHFTMAEELARAVANPYEQQSALLGIGTTQWISGQPTAALATLHEALRLAEEIEIPLGMAHALDGISQILLRTTGPAAAKQYAQRALLLYRSLGVQEDVERVGRQLAEC</sequence>
<organism evidence="10 11">
    <name type="scientific">Actinacidiphila acididurans</name>
    <dbReference type="NCBI Taxonomy" id="2784346"/>
    <lineage>
        <taxon>Bacteria</taxon>
        <taxon>Bacillati</taxon>
        <taxon>Actinomycetota</taxon>
        <taxon>Actinomycetes</taxon>
        <taxon>Kitasatosporales</taxon>
        <taxon>Streptomycetaceae</taxon>
        <taxon>Actinacidiphila</taxon>
    </lineage>
</organism>
<feature type="compositionally biased region" description="Basic and acidic residues" evidence="8">
    <location>
        <begin position="285"/>
        <end position="294"/>
    </location>
</feature>
<keyword evidence="6" id="KW-0802">TPR repeat</keyword>
<evidence type="ECO:0000256" key="8">
    <source>
        <dbReference type="SAM" id="MobiDB-lite"/>
    </source>
</evidence>
<evidence type="ECO:0000256" key="2">
    <source>
        <dbReference type="ARBA" id="ARBA00023012"/>
    </source>
</evidence>
<keyword evidence="3" id="KW-0805">Transcription regulation</keyword>
<reference evidence="10 11" key="1">
    <citation type="submission" date="2021-01" db="EMBL/GenBank/DDBJ databases">
        <title>Streptomyces acididurans sp. nov., isolated from a peat swamp forest soil.</title>
        <authorList>
            <person name="Chantavorakit T."/>
            <person name="Duangmal K."/>
        </authorList>
    </citation>
    <scope>NUCLEOTIDE SEQUENCE [LARGE SCALE GENOMIC DNA]</scope>
    <source>
        <strain evidence="10 11">KK5PA1</strain>
    </source>
</reference>
<dbReference type="PANTHER" id="PTHR35807">
    <property type="entry name" value="TRANSCRIPTIONAL REGULATOR REDD-RELATED"/>
    <property type="match status" value="1"/>
</dbReference>
<dbReference type="SMART" id="SM00382">
    <property type="entry name" value="AAA"/>
    <property type="match status" value="1"/>
</dbReference>
<evidence type="ECO:0000256" key="3">
    <source>
        <dbReference type="ARBA" id="ARBA00023015"/>
    </source>
</evidence>
<dbReference type="Pfam" id="PF03704">
    <property type="entry name" value="BTAD"/>
    <property type="match status" value="1"/>
</dbReference>
<evidence type="ECO:0000256" key="6">
    <source>
        <dbReference type="PROSITE-ProRule" id="PRU00339"/>
    </source>
</evidence>
<dbReference type="Pfam" id="PF13191">
    <property type="entry name" value="AAA_16"/>
    <property type="match status" value="1"/>
</dbReference>
<feature type="domain" description="OmpR/PhoB-type" evidence="9">
    <location>
        <begin position="1"/>
        <end position="95"/>
    </location>
</feature>
<proteinExistence type="inferred from homology"/>
<protein>
    <submittedName>
        <fullName evidence="10">Tetratricopeptide repeat protein</fullName>
    </submittedName>
</protein>
<dbReference type="PRINTS" id="PR00364">
    <property type="entry name" value="DISEASERSIST"/>
</dbReference>
<name>A0ABS2TK05_9ACTN</name>
<accession>A0ABS2TK05</accession>
<dbReference type="InterPro" id="IPR041664">
    <property type="entry name" value="AAA_16"/>
</dbReference>
<dbReference type="PROSITE" id="PS51755">
    <property type="entry name" value="OMPR_PHOB"/>
    <property type="match status" value="1"/>
</dbReference>
<dbReference type="Gene3D" id="1.10.10.10">
    <property type="entry name" value="Winged helix-like DNA-binding domain superfamily/Winged helix DNA-binding domain"/>
    <property type="match status" value="1"/>
</dbReference>
<dbReference type="InterPro" id="IPR027417">
    <property type="entry name" value="P-loop_NTPase"/>
</dbReference>
<evidence type="ECO:0000256" key="4">
    <source>
        <dbReference type="ARBA" id="ARBA00023125"/>
    </source>
</evidence>
<dbReference type="InterPro" id="IPR036388">
    <property type="entry name" value="WH-like_DNA-bd_sf"/>
</dbReference>